<dbReference type="PANTHER" id="PTHR38588">
    <property type="entry name" value="BLL0334 PROTEIN"/>
    <property type="match status" value="1"/>
</dbReference>
<dbReference type="SUPFAM" id="SSF55961">
    <property type="entry name" value="Bet v1-like"/>
    <property type="match status" value="1"/>
</dbReference>
<dbReference type="Gene3D" id="3.30.530.20">
    <property type="match status" value="1"/>
</dbReference>
<dbReference type="KEGG" id="hpel:HZS54_08810"/>
<reference evidence="2 3" key="1">
    <citation type="submission" date="2020-07" db="EMBL/GenBank/DDBJ databases">
        <title>Halosimplex litoreum sp. nov. and Halosimplex rubrum sp. nov., isolated from different salt environments.</title>
        <authorList>
            <person name="Cui H."/>
        </authorList>
    </citation>
    <scope>NUCLEOTIDE SEQUENCE [LARGE SCALE GENOMIC DNA]</scope>
    <source>
        <strain evidence="2 3">R2</strain>
    </source>
</reference>
<proteinExistence type="predicted"/>
<dbReference type="PANTHER" id="PTHR38588:SF1">
    <property type="entry name" value="BLL0334 PROTEIN"/>
    <property type="match status" value="1"/>
</dbReference>
<dbReference type="Pfam" id="PF06240">
    <property type="entry name" value="COXG"/>
    <property type="match status" value="1"/>
</dbReference>
<dbReference type="GeneID" id="56082685"/>
<gene>
    <name evidence="2" type="ORF">HZS54_08810</name>
</gene>
<keyword evidence="3" id="KW-1185">Reference proteome</keyword>
<feature type="compositionally biased region" description="Basic and acidic residues" evidence="1">
    <location>
        <begin position="7"/>
        <end position="31"/>
    </location>
</feature>
<dbReference type="InterPro" id="IPR010419">
    <property type="entry name" value="CO_DH_gsu"/>
</dbReference>
<evidence type="ECO:0000313" key="3">
    <source>
        <dbReference type="Proteomes" id="UP000509346"/>
    </source>
</evidence>
<dbReference type="AlphaFoldDB" id="A0A7D5PE43"/>
<sequence>MNQPDNSRSEEPTGDDAEQRPAERPDERADDGGAPAAEDDGVERLEFADAVYVDAEPGELWDHLSDPATLTECVPGADAVERLSERRYSVEITRGVSRLTVSLSGEAEFVEMDPPDHVVTSASAFDSTTGSEFDVLAAMEIQDGDRHASKLAYTAEVTYSGGAATLNPSVLAPIVERDIDTYFANLTAAIEGDD</sequence>
<dbReference type="EMBL" id="CP058909">
    <property type="protein sequence ID" value="QLH81720.1"/>
    <property type="molecule type" value="Genomic_DNA"/>
</dbReference>
<dbReference type="Proteomes" id="UP000509346">
    <property type="component" value="Chromosome"/>
</dbReference>
<evidence type="ECO:0000256" key="1">
    <source>
        <dbReference type="SAM" id="MobiDB-lite"/>
    </source>
</evidence>
<name>A0A7D5PE43_9EURY</name>
<dbReference type="InterPro" id="IPR023393">
    <property type="entry name" value="START-like_dom_sf"/>
</dbReference>
<dbReference type="RefSeq" id="WP_179921985.1">
    <property type="nucleotide sequence ID" value="NZ_CP058909.1"/>
</dbReference>
<evidence type="ECO:0000313" key="2">
    <source>
        <dbReference type="EMBL" id="QLH81720.1"/>
    </source>
</evidence>
<organism evidence="2 3">
    <name type="scientific">Halosimplex pelagicum</name>
    <dbReference type="NCBI Taxonomy" id="869886"/>
    <lineage>
        <taxon>Archaea</taxon>
        <taxon>Methanobacteriati</taxon>
        <taxon>Methanobacteriota</taxon>
        <taxon>Stenosarchaea group</taxon>
        <taxon>Halobacteria</taxon>
        <taxon>Halobacteriales</taxon>
        <taxon>Haloarculaceae</taxon>
        <taxon>Halosimplex</taxon>
    </lineage>
</organism>
<feature type="region of interest" description="Disordered" evidence="1">
    <location>
        <begin position="1"/>
        <end position="43"/>
    </location>
</feature>
<accession>A0A7D5PE43</accession>
<protein>
    <submittedName>
        <fullName evidence="2">SRPBCC family protein</fullName>
    </submittedName>
</protein>
<dbReference type="OrthoDB" id="325648at2157"/>